<evidence type="ECO:0000256" key="4">
    <source>
        <dbReference type="ARBA" id="ARBA00023242"/>
    </source>
</evidence>
<gene>
    <name evidence="7" type="ORF">Pyn_39307</name>
</gene>
<dbReference type="InterPro" id="IPR005202">
    <property type="entry name" value="TF_GRAS"/>
</dbReference>
<evidence type="ECO:0000256" key="2">
    <source>
        <dbReference type="ARBA" id="ARBA00023015"/>
    </source>
</evidence>
<feature type="region of interest" description="Leucine repeat I (LRI)" evidence="5">
    <location>
        <begin position="318"/>
        <end position="378"/>
    </location>
</feature>
<feature type="compositionally biased region" description="Basic and acidic residues" evidence="6">
    <location>
        <begin position="237"/>
        <end position="249"/>
    </location>
</feature>
<keyword evidence="4" id="KW-0539">Nucleus</keyword>
<name>A0A314UNB0_PRUYE</name>
<feature type="region of interest" description="SAW" evidence="5">
    <location>
        <begin position="616"/>
        <end position="692"/>
    </location>
</feature>
<feature type="compositionally biased region" description="Polar residues" evidence="6">
    <location>
        <begin position="302"/>
        <end position="313"/>
    </location>
</feature>
<dbReference type="PANTHER" id="PTHR31636">
    <property type="entry name" value="OSJNBA0084A10.13 PROTEIN-RELATED"/>
    <property type="match status" value="1"/>
</dbReference>
<evidence type="ECO:0000256" key="5">
    <source>
        <dbReference type="PROSITE-ProRule" id="PRU01191"/>
    </source>
</evidence>
<sequence length="694" mass="77674">MEELNFGHGSNSVSSDQNLVNGLHVNHEPTNKLLLPANLDRPSDSGTSSEGDTVDSSDCNLPVLKYISDILLEEDLEGKPCMLEDILGLQAAEKSFYDALNQKDPSLPNQPSFSVYQSFENSDGGFQSSNGSISGFQSSNGSIAAKTGSVWDFSETSHVQTSPVESLSDTTLVSDSFSGVQSLGNFRGVGEGNEIIDLEGYQCMPPGPNTLCRNLASVPENYGYNSTNGSKGKKNHQREDGHYTEEGRSNKQSAAFADDSDLQEMFDKVLQGVNPKSESCFHDESLNAEGTRKLQHNKQSKGSKTTCSKKPNSNRPVVDLCKLLTECAQAVGSYDQQSASELLKQIRQHSSPYGYATQRLAHYVAEGLEARLAGARSLLYSPVLFSPASTTEILKAYQVYVSVCPFKKMIHFFANRTIMKQTEKATRLHIIDFGISYGLQWPCLIQSLSEKTGGPPNLRITAIELPQPGFRPAEKIEETGRRLAKYSKRYNVPFEYNVIAKKWETIRLEELQIDRSEVIVVNCMFRLKQIPDETVMMNSPRDAVLNLIKRINPDLFMHGVVNGAYNAPAFVTRFKQLLFHFQAFFDMYEANVPCDNEHRLLFEREIFGKDIMNVIACEGLERVERPESFKQWQARYVRAGFKQLPLDRELLTRVKTMSKMMGYHKDFGIEDDGEWMLQGWKGRIIIALSALKPA</sequence>
<dbReference type="PROSITE" id="PS50985">
    <property type="entry name" value="GRAS"/>
    <property type="match status" value="1"/>
</dbReference>
<organism evidence="7 8">
    <name type="scientific">Prunus yedoensis var. nudiflora</name>
    <dbReference type="NCBI Taxonomy" id="2094558"/>
    <lineage>
        <taxon>Eukaryota</taxon>
        <taxon>Viridiplantae</taxon>
        <taxon>Streptophyta</taxon>
        <taxon>Embryophyta</taxon>
        <taxon>Tracheophyta</taxon>
        <taxon>Spermatophyta</taxon>
        <taxon>Magnoliopsida</taxon>
        <taxon>eudicotyledons</taxon>
        <taxon>Gunneridae</taxon>
        <taxon>Pentapetalae</taxon>
        <taxon>rosids</taxon>
        <taxon>fabids</taxon>
        <taxon>Rosales</taxon>
        <taxon>Rosaceae</taxon>
        <taxon>Amygdaloideae</taxon>
        <taxon>Amygdaleae</taxon>
        <taxon>Prunus</taxon>
    </lineage>
</organism>
<comment type="similarity">
    <text evidence="5">Belongs to the GRAS family.</text>
</comment>
<keyword evidence="8" id="KW-1185">Reference proteome</keyword>
<reference evidence="7 8" key="1">
    <citation type="submission" date="2018-02" db="EMBL/GenBank/DDBJ databases">
        <title>Draft genome of wild Prunus yedoensis var. nudiflora.</title>
        <authorList>
            <person name="Baek S."/>
            <person name="Kim J.-H."/>
            <person name="Choi K."/>
            <person name="Kim G.-B."/>
            <person name="Cho A."/>
            <person name="Jang H."/>
            <person name="Shin C.-H."/>
            <person name="Yu H.-J."/>
            <person name="Mun J.-H."/>
        </authorList>
    </citation>
    <scope>NUCLEOTIDE SEQUENCE [LARGE SCALE GENOMIC DNA]</scope>
    <source>
        <strain evidence="8">cv. Jeju island</strain>
        <tissue evidence="7">Leaf</tissue>
    </source>
</reference>
<keyword evidence="2" id="KW-0805">Transcription regulation</keyword>
<dbReference type="STRING" id="2094558.A0A314UNB0"/>
<comment type="subcellular location">
    <subcellularLocation>
        <location evidence="1">Nucleus</location>
    </subcellularLocation>
</comment>
<dbReference type="GO" id="GO:0005634">
    <property type="term" value="C:nucleus"/>
    <property type="evidence" value="ECO:0007669"/>
    <property type="project" value="UniProtKB-SubCell"/>
</dbReference>
<evidence type="ECO:0000256" key="6">
    <source>
        <dbReference type="SAM" id="MobiDB-lite"/>
    </source>
</evidence>
<feature type="region of interest" description="Leucine repeat II (LRII)" evidence="5">
    <location>
        <begin position="478"/>
        <end position="510"/>
    </location>
</feature>
<comment type="caution">
    <text evidence="7">The sequence shown here is derived from an EMBL/GenBank/DDBJ whole genome shotgun (WGS) entry which is preliminary data.</text>
</comment>
<feature type="region of interest" description="Disordered" evidence="6">
    <location>
        <begin position="291"/>
        <end position="313"/>
    </location>
</feature>
<protein>
    <submittedName>
        <fullName evidence="7">Scarecrow-like protein 30</fullName>
    </submittedName>
</protein>
<accession>A0A314UNB0</accession>
<proteinExistence type="inferred from homology"/>
<feature type="region of interest" description="Disordered" evidence="6">
    <location>
        <begin position="32"/>
        <end position="55"/>
    </location>
</feature>
<dbReference type="Proteomes" id="UP000250321">
    <property type="component" value="Unassembled WGS sequence"/>
</dbReference>
<feature type="region of interest" description="Disordered" evidence="6">
    <location>
        <begin position="223"/>
        <end position="254"/>
    </location>
</feature>
<evidence type="ECO:0000313" key="7">
    <source>
        <dbReference type="EMBL" id="PQM38983.1"/>
    </source>
</evidence>
<evidence type="ECO:0000256" key="1">
    <source>
        <dbReference type="ARBA" id="ARBA00004123"/>
    </source>
</evidence>
<dbReference type="EMBL" id="PJQY01003258">
    <property type="protein sequence ID" value="PQM38983.1"/>
    <property type="molecule type" value="Genomic_DNA"/>
</dbReference>
<dbReference type="AlphaFoldDB" id="A0A314UNB0"/>
<dbReference type="Pfam" id="PF03514">
    <property type="entry name" value="GRAS"/>
    <property type="match status" value="1"/>
</dbReference>
<feature type="short sequence motif" description="VHIID" evidence="5">
    <location>
        <begin position="428"/>
        <end position="432"/>
    </location>
</feature>
<dbReference type="OrthoDB" id="47276at2759"/>
<comment type="caution">
    <text evidence="5">Lacks conserved residue(s) required for the propagation of feature annotation.</text>
</comment>
<feature type="compositionally biased region" description="Polar residues" evidence="6">
    <location>
        <begin position="44"/>
        <end position="55"/>
    </location>
</feature>
<evidence type="ECO:0000256" key="3">
    <source>
        <dbReference type="ARBA" id="ARBA00023163"/>
    </source>
</evidence>
<evidence type="ECO:0000313" key="8">
    <source>
        <dbReference type="Proteomes" id="UP000250321"/>
    </source>
</evidence>
<feature type="region of interest" description="VHIID" evidence="5">
    <location>
        <begin position="397"/>
        <end position="462"/>
    </location>
</feature>
<keyword evidence="3" id="KW-0804">Transcription</keyword>